<name>A0A1H0E8Z0_9PSEU</name>
<feature type="region of interest" description="Disordered" evidence="1">
    <location>
        <begin position="207"/>
        <end position="236"/>
    </location>
</feature>
<evidence type="ECO:0008006" key="4">
    <source>
        <dbReference type="Google" id="ProtNLM"/>
    </source>
</evidence>
<dbReference type="InterPro" id="IPR036689">
    <property type="entry name" value="ESAT-6-like_sf"/>
</dbReference>
<dbReference type="OrthoDB" id="3683464at2"/>
<dbReference type="Proteomes" id="UP000199691">
    <property type="component" value="Unassembled WGS sequence"/>
</dbReference>
<accession>A0A1H0E8Z0</accession>
<dbReference type="Gene3D" id="1.10.287.1060">
    <property type="entry name" value="ESAT-6-like"/>
    <property type="match status" value="1"/>
</dbReference>
<dbReference type="SUPFAM" id="SSF140453">
    <property type="entry name" value="EsxAB dimer-like"/>
    <property type="match status" value="1"/>
</dbReference>
<keyword evidence="3" id="KW-1185">Reference proteome</keyword>
<reference evidence="3" key="1">
    <citation type="submission" date="2016-10" db="EMBL/GenBank/DDBJ databases">
        <authorList>
            <person name="Varghese N."/>
            <person name="Submissions S."/>
        </authorList>
    </citation>
    <scope>NUCLEOTIDE SEQUENCE [LARGE SCALE GENOMIC DNA]</scope>
    <source>
        <strain evidence="3">CGMCC 4.6609</strain>
    </source>
</reference>
<dbReference type="STRING" id="641025.SAMN05421507_101280"/>
<dbReference type="AlphaFoldDB" id="A0A1H0E8Z0"/>
<evidence type="ECO:0000313" key="3">
    <source>
        <dbReference type="Proteomes" id="UP000199691"/>
    </source>
</evidence>
<dbReference type="RefSeq" id="WP_143022476.1">
    <property type="nucleotide sequence ID" value="NZ_FNIX01000001.1"/>
</dbReference>
<proteinExistence type="predicted"/>
<gene>
    <name evidence="2" type="ORF">SAMN05421507_101280</name>
</gene>
<feature type="region of interest" description="Disordered" evidence="1">
    <location>
        <begin position="319"/>
        <end position="371"/>
    </location>
</feature>
<sequence length="371" mass="37028">MAKDGRQIAAEVGPELDYLSRVSRKLGVVDLVHDFFDPLVGDWNDLRDEAERWRKAANVTEAANKHVAAPLGGVDARWEGKDADAFLDHMRKVGLAGGDLADAMNAMADALEETAGGVRDIVQDMAHVLADAADSVSGTASLPQEGDQRAVKHIEELKHPVREMHESARQVLEAFLRLCDGVSGEAGGFDSVRMEHRYPDEDWTYSAPAEQESKASEPAKASDTAPAGTGSSPGGGGGAVGGGAVGGGAVGGGAVGGGAVGGGAGTGVGGGSPATAAPQPMQFGGATGVAEQLPPAEAGAGAAPAAAAASGRSGGVPGGGAMMGGMAPMMGATGGQQGGDKEHKAKQRLTGSIDDLLGKPKKAAPKTIGED</sequence>
<evidence type="ECO:0000256" key="1">
    <source>
        <dbReference type="SAM" id="MobiDB-lite"/>
    </source>
</evidence>
<organism evidence="2 3">
    <name type="scientific">Lentzea jiangxiensis</name>
    <dbReference type="NCBI Taxonomy" id="641025"/>
    <lineage>
        <taxon>Bacteria</taxon>
        <taxon>Bacillati</taxon>
        <taxon>Actinomycetota</taxon>
        <taxon>Actinomycetes</taxon>
        <taxon>Pseudonocardiales</taxon>
        <taxon>Pseudonocardiaceae</taxon>
        <taxon>Lentzea</taxon>
    </lineage>
</organism>
<evidence type="ECO:0000313" key="2">
    <source>
        <dbReference type="EMBL" id="SDN78768.1"/>
    </source>
</evidence>
<dbReference type="EMBL" id="FNIX01000001">
    <property type="protein sequence ID" value="SDN78768.1"/>
    <property type="molecule type" value="Genomic_DNA"/>
</dbReference>
<protein>
    <recommendedName>
        <fullName evidence="4">Proteins of 100 residues with WXG</fullName>
    </recommendedName>
</protein>